<evidence type="ECO:0000313" key="8">
    <source>
        <dbReference type="EMBL" id="RDE09457.1"/>
    </source>
</evidence>
<comment type="caution">
    <text evidence="8">The sequence shown here is derived from an EMBL/GenBank/DDBJ whole genome shotgun (WGS) entry which is preliminary data.</text>
</comment>
<dbReference type="HAMAP" id="MF_01080">
    <property type="entry name" value="TruB_bact"/>
    <property type="match status" value="1"/>
</dbReference>
<dbReference type="PANTHER" id="PTHR13767:SF2">
    <property type="entry name" value="PSEUDOURIDYLATE SYNTHASE TRUB1"/>
    <property type="match status" value="1"/>
</dbReference>
<dbReference type="InterPro" id="IPR032819">
    <property type="entry name" value="TruB_C"/>
</dbReference>
<dbReference type="InterPro" id="IPR014780">
    <property type="entry name" value="tRNA_psdUridine_synth_TruB"/>
</dbReference>
<name>A0A369W600_9HYPH</name>
<keyword evidence="9" id="KW-1185">Reference proteome</keyword>
<evidence type="ECO:0000259" key="6">
    <source>
        <dbReference type="Pfam" id="PF01509"/>
    </source>
</evidence>
<dbReference type="EMBL" id="QQNH01000006">
    <property type="protein sequence ID" value="RDE09457.1"/>
    <property type="molecule type" value="Genomic_DNA"/>
</dbReference>
<dbReference type="GO" id="GO:0160148">
    <property type="term" value="F:tRNA pseudouridine(55) synthase activity"/>
    <property type="evidence" value="ECO:0007669"/>
    <property type="project" value="UniProtKB-EC"/>
</dbReference>
<gene>
    <name evidence="5" type="primary">truB</name>
    <name evidence="8" type="ORF">DVH29_06540</name>
</gene>
<evidence type="ECO:0000256" key="4">
    <source>
        <dbReference type="ARBA" id="ARBA00023235"/>
    </source>
</evidence>
<evidence type="ECO:0000256" key="2">
    <source>
        <dbReference type="ARBA" id="ARBA00005642"/>
    </source>
</evidence>
<dbReference type="OrthoDB" id="9802309at2"/>
<feature type="domain" description="Pseudouridine synthase II N-terminal" evidence="6">
    <location>
        <begin position="61"/>
        <end position="208"/>
    </location>
</feature>
<keyword evidence="4 5" id="KW-0413">Isomerase</keyword>
<comment type="similarity">
    <text evidence="2 5">Belongs to the pseudouridine synthase TruB family. Type 1 subfamily.</text>
</comment>
<dbReference type="Proteomes" id="UP000253759">
    <property type="component" value="Unassembled WGS sequence"/>
</dbReference>
<dbReference type="EC" id="5.4.99.25" evidence="5"/>
<sequence length="331" mass="35216">MPFCGPIACSATWGRARTKTNREYFGLSDAPRKRARRDLSGWLVFNKPYDMSSTEAVGKLRWLFGAKKAGHAGTLDPLATGVLPIAFGEATKTVPAVQDGTKVYHFDIVWGAATATDDTEGEVIATSDIRPDHAAIAAVLPRFRGVITQIPPAFSAIRIGGERAYDLARAGEKLDMPPRQVEIDALEIVTHTEARTRLSATCSKGTYVRALARDIAEALGTRGHVGALHRARVGGFTDADAISLDAVEAVEGPARDALLLPVAAGLAELPEIVIDARQAVTLRLGNPVLLTGRDAPVQLDAAWASLKGEAVALGMVENGQFKPRRVILPSG</sequence>
<evidence type="ECO:0000256" key="3">
    <source>
        <dbReference type="ARBA" id="ARBA00022694"/>
    </source>
</evidence>
<comment type="function">
    <text evidence="5">Responsible for synthesis of pseudouridine from uracil-55 in the psi GC loop of transfer RNAs.</text>
</comment>
<comment type="catalytic activity">
    <reaction evidence="1 5">
        <text>uridine(55) in tRNA = pseudouridine(55) in tRNA</text>
        <dbReference type="Rhea" id="RHEA:42532"/>
        <dbReference type="Rhea" id="RHEA-COMP:10101"/>
        <dbReference type="Rhea" id="RHEA-COMP:10102"/>
        <dbReference type="ChEBI" id="CHEBI:65314"/>
        <dbReference type="ChEBI" id="CHEBI:65315"/>
        <dbReference type="EC" id="5.4.99.25"/>
    </reaction>
</comment>
<dbReference type="NCBIfam" id="TIGR00431">
    <property type="entry name" value="TruB"/>
    <property type="match status" value="1"/>
</dbReference>
<dbReference type="Gene3D" id="3.30.2350.10">
    <property type="entry name" value="Pseudouridine synthase"/>
    <property type="match status" value="1"/>
</dbReference>
<dbReference type="Pfam" id="PF16198">
    <property type="entry name" value="TruB_C_2"/>
    <property type="match status" value="1"/>
</dbReference>
<evidence type="ECO:0000259" key="7">
    <source>
        <dbReference type="Pfam" id="PF16198"/>
    </source>
</evidence>
<keyword evidence="3 5" id="KW-0819">tRNA processing</keyword>
<accession>A0A369W600</accession>
<dbReference type="PANTHER" id="PTHR13767">
    <property type="entry name" value="TRNA-PSEUDOURIDINE SYNTHASE"/>
    <property type="match status" value="1"/>
</dbReference>
<reference evidence="9" key="1">
    <citation type="submission" date="2018-07" db="EMBL/GenBank/DDBJ databases">
        <authorList>
            <person name="Liu B.-T."/>
            <person name="Du Z."/>
        </authorList>
    </citation>
    <scope>NUCLEOTIDE SEQUENCE [LARGE SCALE GENOMIC DNA]</scope>
    <source>
        <strain evidence="9">XYN52</strain>
    </source>
</reference>
<organism evidence="8 9">
    <name type="scientific">Pelagibacterium lacus</name>
    <dbReference type="NCBI Taxonomy" id="2282655"/>
    <lineage>
        <taxon>Bacteria</taxon>
        <taxon>Pseudomonadati</taxon>
        <taxon>Pseudomonadota</taxon>
        <taxon>Alphaproteobacteria</taxon>
        <taxon>Hyphomicrobiales</taxon>
        <taxon>Devosiaceae</taxon>
        <taxon>Pelagibacterium</taxon>
    </lineage>
</organism>
<evidence type="ECO:0000256" key="5">
    <source>
        <dbReference type="HAMAP-Rule" id="MF_01080"/>
    </source>
</evidence>
<proteinExistence type="inferred from homology"/>
<dbReference type="GO" id="GO:0031119">
    <property type="term" value="P:tRNA pseudouridine synthesis"/>
    <property type="evidence" value="ECO:0007669"/>
    <property type="project" value="UniProtKB-UniRule"/>
</dbReference>
<dbReference type="InterPro" id="IPR020103">
    <property type="entry name" value="PsdUridine_synth_cat_dom_sf"/>
</dbReference>
<dbReference type="InterPro" id="IPR002501">
    <property type="entry name" value="PsdUridine_synth_N"/>
</dbReference>
<evidence type="ECO:0000256" key="1">
    <source>
        <dbReference type="ARBA" id="ARBA00000385"/>
    </source>
</evidence>
<dbReference type="GO" id="GO:1990481">
    <property type="term" value="P:mRNA pseudouridine synthesis"/>
    <property type="evidence" value="ECO:0007669"/>
    <property type="project" value="TreeGrafter"/>
</dbReference>
<dbReference type="SUPFAM" id="SSF55120">
    <property type="entry name" value="Pseudouridine synthase"/>
    <property type="match status" value="1"/>
</dbReference>
<dbReference type="AlphaFoldDB" id="A0A369W600"/>
<dbReference type="Pfam" id="PF01509">
    <property type="entry name" value="TruB_N"/>
    <property type="match status" value="1"/>
</dbReference>
<feature type="domain" description="tRNA pseudouridylate synthase B C-terminal" evidence="7">
    <location>
        <begin position="209"/>
        <end position="263"/>
    </location>
</feature>
<protein>
    <recommendedName>
        <fullName evidence="5">tRNA pseudouridine synthase B</fullName>
        <ecNumber evidence="5">5.4.99.25</ecNumber>
    </recommendedName>
    <alternativeName>
        <fullName evidence="5">tRNA pseudouridine(55) synthase</fullName>
        <shortName evidence="5">Psi55 synthase</shortName>
    </alternativeName>
    <alternativeName>
        <fullName evidence="5">tRNA pseudouridylate synthase</fullName>
    </alternativeName>
    <alternativeName>
        <fullName evidence="5">tRNA-uridine isomerase</fullName>
    </alternativeName>
</protein>
<dbReference type="GO" id="GO:0003723">
    <property type="term" value="F:RNA binding"/>
    <property type="evidence" value="ECO:0007669"/>
    <property type="project" value="InterPro"/>
</dbReference>
<feature type="active site" description="Nucleophile" evidence="5">
    <location>
        <position position="76"/>
    </location>
</feature>
<evidence type="ECO:0000313" key="9">
    <source>
        <dbReference type="Proteomes" id="UP000253759"/>
    </source>
</evidence>
<dbReference type="CDD" id="cd02573">
    <property type="entry name" value="PseudoU_synth_EcTruB"/>
    <property type="match status" value="1"/>
</dbReference>